<dbReference type="Proteomes" id="UP000593875">
    <property type="component" value="Chromosome"/>
</dbReference>
<protein>
    <recommendedName>
        <fullName evidence="4">Secreted protein</fullName>
    </recommendedName>
</protein>
<reference evidence="2 3" key="1">
    <citation type="submission" date="2020-10" db="EMBL/GenBank/DDBJ databases">
        <title>Genome sequencing of Massilia sp. LPB0304.</title>
        <authorList>
            <person name="Kim J."/>
        </authorList>
    </citation>
    <scope>NUCLEOTIDE SEQUENCE [LARGE SCALE GENOMIC DNA]</scope>
    <source>
        <strain evidence="2 3">LPB0304</strain>
    </source>
</reference>
<dbReference type="KEGG" id="mlir:LPB04_22175"/>
<evidence type="ECO:0000313" key="3">
    <source>
        <dbReference type="Proteomes" id="UP000593875"/>
    </source>
</evidence>
<name>A0A7L9U3M6_9BURK</name>
<keyword evidence="1" id="KW-0732">Signal</keyword>
<accession>A0A7L9U3M6</accession>
<feature type="chain" id="PRO_5033013863" description="Secreted protein" evidence="1">
    <location>
        <begin position="20"/>
        <end position="143"/>
    </location>
</feature>
<evidence type="ECO:0000313" key="2">
    <source>
        <dbReference type="EMBL" id="QOL49557.1"/>
    </source>
</evidence>
<dbReference type="EMBL" id="CP062941">
    <property type="protein sequence ID" value="QOL49557.1"/>
    <property type="molecule type" value="Genomic_DNA"/>
</dbReference>
<feature type="signal peptide" evidence="1">
    <location>
        <begin position="1"/>
        <end position="19"/>
    </location>
</feature>
<evidence type="ECO:0000256" key="1">
    <source>
        <dbReference type="SAM" id="SignalP"/>
    </source>
</evidence>
<dbReference type="AlphaFoldDB" id="A0A7L9U3M6"/>
<evidence type="ECO:0008006" key="4">
    <source>
        <dbReference type="Google" id="ProtNLM"/>
    </source>
</evidence>
<organism evidence="2 3">
    <name type="scientific">Massilia litorea</name>
    <dbReference type="NCBI Taxonomy" id="2769491"/>
    <lineage>
        <taxon>Bacteria</taxon>
        <taxon>Pseudomonadati</taxon>
        <taxon>Pseudomonadota</taxon>
        <taxon>Betaproteobacteria</taxon>
        <taxon>Burkholderiales</taxon>
        <taxon>Oxalobacteraceae</taxon>
        <taxon>Telluria group</taxon>
        <taxon>Massilia</taxon>
    </lineage>
</organism>
<keyword evidence="3" id="KW-1185">Reference proteome</keyword>
<sequence>MRQLAILLLLACTACATRADGPPSTPAAPAAAVQGPAPGLGSAASGTLDRIHALVGKAECTSDSQCQVLPIGAKPCGGPASHLAYSTASTDAAELKALAERYHGEQQASNQRSGMISNCQVMPTPVAACRANTCQLTEAAATR</sequence>
<proteinExistence type="predicted"/>
<gene>
    <name evidence="2" type="ORF">LPB04_22175</name>
</gene>
<dbReference type="RefSeq" id="WP_193686593.1">
    <property type="nucleotide sequence ID" value="NZ_CP062941.1"/>
</dbReference>